<dbReference type="SUPFAM" id="SSF51430">
    <property type="entry name" value="NAD(P)-linked oxidoreductase"/>
    <property type="match status" value="1"/>
</dbReference>
<keyword evidence="1" id="KW-0560">Oxidoreductase</keyword>
<reference evidence="3 4" key="1">
    <citation type="submission" date="2023-07" db="EMBL/GenBank/DDBJ databases">
        <title>Genomic Encyclopedia of Type Strains, Phase IV (KMG-IV): sequencing the most valuable type-strain genomes for metagenomic binning, comparative biology and taxonomic classification.</title>
        <authorList>
            <person name="Goeker M."/>
        </authorList>
    </citation>
    <scope>NUCLEOTIDE SEQUENCE [LARGE SCALE GENOMIC DNA]</scope>
    <source>
        <strain evidence="3 4">DSM 19619</strain>
    </source>
</reference>
<feature type="domain" description="NADP-dependent oxidoreductase" evidence="2">
    <location>
        <begin position="51"/>
        <end position="311"/>
    </location>
</feature>
<dbReference type="RefSeq" id="WP_307284892.1">
    <property type="nucleotide sequence ID" value="NZ_JAUSVX010000025.1"/>
</dbReference>
<comment type="caution">
    <text evidence="3">The sequence shown here is derived from an EMBL/GenBank/DDBJ whole genome shotgun (WGS) entry which is preliminary data.</text>
</comment>
<dbReference type="PANTHER" id="PTHR43364">
    <property type="entry name" value="NADH-SPECIFIC METHYLGLYOXAL REDUCTASE-RELATED"/>
    <property type="match status" value="1"/>
</dbReference>
<evidence type="ECO:0000313" key="3">
    <source>
        <dbReference type="EMBL" id="MDQ0474746.1"/>
    </source>
</evidence>
<dbReference type="Gene3D" id="3.20.20.100">
    <property type="entry name" value="NADP-dependent oxidoreductase domain"/>
    <property type="match status" value="1"/>
</dbReference>
<organism evidence="3 4">
    <name type="scientific">Labrys wisconsinensis</name>
    <dbReference type="NCBI Taxonomy" id="425677"/>
    <lineage>
        <taxon>Bacteria</taxon>
        <taxon>Pseudomonadati</taxon>
        <taxon>Pseudomonadota</taxon>
        <taxon>Alphaproteobacteria</taxon>
        <taxon>Hyphomicrobiales</taxon>
        <taxon>Xanthobacteraceae</taxon>
        <taxon>Labrys</taxon>
    </lineage>
</organism>
<gene>
    <name evidence="3" type="ORF">QO011_007787</name>
</gene>
<dbReference type="InterPro" id="IPR050523">
    <property type="entry name" value="AKR_Detox_Biosynth"/>
</dbReference>
<dbReference type="Pfam" id="PF00248">
    <property type="entry name" value="Aldo_ket_red"/>
    <property type="match status" value="1"/>
</dbReference>
<dbReference type="PRINTS" id="PR00069">
    <property type="entry name" value="ALDKETRDTASE"/>
</dbReference>
<accession>A0ABU0JKC1</accession>
<evidence type="ECO:0000259" key="2">
    <source>
        <dbReference type="Pfam" id="PF00248"/>
    </source>
</evidence>
<proteinExistence type="predicted"/>
<keyword evidence="4" id="KW-1185">Reference proteome</keyword>
<sequence>MSEPARPGIDPSIRPVTIGADFPPQLPLAFGGSWFVAYSAPGEEDVRLRGAIDAAYDSGVRHFDTAGGYGEGHSEEIYGAFLAGKRSEIFLASKANPAQATAAAMAAEVDASLRRLRTDHIDLYYIHWPQRGVDMRPRMEALEAARRQGKIGAVGVSNFSVDQMRQVQEVGRIDAHQLGYNLLWRYAEDDLVPFCVEHDIAVVTYSSIAHGILTGKFDKVPDLAPGDQRHRILPFRSDIWPHVHAGVEQLKAIAAELDRPLMHLAIRWNLARPGIRSVVVGARNRAQSEANAAALSGAIPSSVFERMTAISDEIVRHVPNEGNLFNHHP</sequence>
<protein>
    <submittedName>
        <fullName evidence="3">Aryl-alcohol dehydrogenase-like predicted oxidoreductase</fullName>
    </submittedName>
</protein>
<dbReference type="CDD" id="cd19085">
    <property type="entry name" value="AKR_AKR11B3"/>
    <property type="match status" value="1"/>
</dbReference>
<dbReference type="EMBL" id="JAUSVX010000025">
    <property type="protein sequence ID" value="MDQ0474746.1"/>
    <property type="molecule type" value="Genomic_DNA"/>
</dbReference>
<name>A0ABU0JKC1_9HYPH</name>
<dbReference type="InterPro" id="IPR036812">
    <property type="entry name" value="NAD(P)_OxRdtase_dom_sf"/>
</dbReference>
<dbReference type="PANTHER" id="PTHR43364:SF4">
    <property type="entry name" value="NAD(P)-LINKED OXIDOREDUCTASE SUPERFAMILY PROTEIN"/>
    <property type="match status" value="1"/>
</dbReference>
<evidence type="ECO:0000256" key="1">
    <source>
        <dbReference type="ARBA" id="ARBA00023002"/>
    </source>
</evidence>
<dbReference type="Proteomes" id="UP001242480">
    <property type="component" value="Unassembled WGS sequence"/>
</dbReference>
<evidence type="ECO:0000313" key="4">
    <source>
        <dbReference type="Proteomes" id="UP001242480"/>
    </source>
</evidence>
<dbReference type="InterPro" id="IPR023210">
    <property type="entry name" value="NADP_OxRdtase_dom"/>
</dbReference>
<dbReference type="InterPro" id="IPR020471">
    <property type="entry name" value="AKR"/>
</dbReference>